<organism evidence="1 2">
    <name type="scientific">Rubritalea tangerina</name>
    <dbReference type="NCBI Taxonomy" id="430798"/>
    <lineage>
        <taxon>Bacteria</taxon>
        <taxon>Pseudomonadati</taxon>
        <taxon>Verrucomicrobiota</taxon>
        <taxon>Verrucomicrobiia</taxon>
        <taxon>Verrucomicrobiales</taxon>
        <taxon>Rubritaleaceae</taxon>
        <taxon>Rubritalea</taxon>
    </lineage>
</organism>
<evidence type="ECO:0000313" key="2">
    <source>
        <dbReference type="Proteomes" id="UP001597389"/>
    </source>
</evidence>
<sequence length="164" mass="18689">MKTALVIELANLPEEGKSFEGELDPALYDLPKRDAKPAGPLYYDLHVQRFENELLVRGFLSSAFEFVCVRTNKEFIKTISIEEFANSFEIDSGNVDLTEALREEVLMAFPAYPRCDEADEPLECKIDERYLAVDKDPNDGVDEAPQSTSDDRWDALDQLDQFKD</sequence>
<dbReference type="InterPro" id="IPR003772">
    <property type="entry name" value="YceD"/>
</dbReference>
<dbReference type="Proteomes" id="UP001597389">
    <property type="component" value="Unassembled WGS sequence"/>
</dbReference>
<proteinExistence type="predicted"/>
<dbReference type="RefSeq" id="WP_377091189.1">
    <property type="nucleotide sequence ID" value="NZ_JBHSJL010000014.1"/>
</dbReference>
<name>A0ABW4Z6G2_9BACT</name>
<protein>
    <submittedName>
        <fullName evidence="1">YceD family protein</fullName>
    </submittedName>
</protein>
<comment type="caution">
    <text evidence="1">The sequence shown here is derived from an EMBL/GenBank/DDBJ whole genome shotgun (WGS) entry which is preliminary data.</text>
</comment>
<evidence type="ECO:0000313" key="1">
    <source>
        <dbReference type="EMBL" id="MFD2157446.1"/>
    </source>
</evidence>
<dbReference type="EMBL" id="JBHUJB010000005">
    <property type="protein sequence ID" value="MFD2157446.1"/>
    <property type="molecule type" value="Genomic_DNA"/>
</dbReference>
<gene>
    <name evidence="1" type="ORF">ACFSW8_00880</name>
</gene>
<keyword evidence="2" id="KW-1185">Reference proteome</keyword>
<dbReference type="Pfam" id="PF02620">
    <property type="entry name" value="YceD"/>
    <property type="match status" value="1"/>
</dbReference>
<accession>A0ABW4Z6G2</accession>
<reference evidence="2" key="1">
    <citation type="journal article" date="2019" name="Int. J. Syst. Evol. Microbiol.">
        <title>The Global Catalogue of Microorganisms (GCM) 10K type strain sequencing project: providing services to taxonomists for standard genome sequencing and annotation.</title>
        <authorList>
            <consortium name="The Broad Institute Genomics Platform"/>
            <consortium name="The Broad Institute Genome Sequencing Center for Infectious Disease"/>
            <person name="Wu L."/>
            <person name="Ma J."/>
        </authorList>
    </citation>
    <scope>NUCLEOTIDE SEQUENCE [LARGE SCALE GENOMIC DNA]</scope>
    <source>
        <strain evidence="2">CCUG 57942</strain>
    </source>
</reference>